<protein>
    <recommendedName>
        <fullName evidence="4">Transmembrane protein 217</fullName>
    </recommendedName>
</protein>
<dbReference type="AlphaFoldDB" id="A0A8C3RZM2"/>
<feature type="transmembrane region" description="Helical" evidence="1">
    <location>
        <begin position="144"/>
        <end position="162"/>
    </location>
</feature>
<sequence length="219" mass="24788">MGLQQWIVLCPGGFCGMTPKAGATVAAVYMILVTNMYLIFEVGHLERAMTDMAQIKPFNMTNWGKMLPYYYYTAITLAVMTYPASVFLIYSIQKRHYMGMFAYVAWITFYDLANCLIVALTYQVSKEAWFSLSPLEWFGLATRIPMDCFWLSFVVTHALMIIESKGCKLRSGYRKSPLADAAESIHSSRPCRRSLASSLTKSLHGCQVRVNKYSSTLLP</sequence>
<feature type="transmembrane region" description="Helical" evidence="1">
    <location>
        <begin position="69"/>
        <end position="90"/>
    </location>
</feature>
<evidence type="ECO:0008006" key="4">
    <source>
        <dbReference type="Google" id="ProtNLM"/>
    </source>
</evidence>
<keyword evidence="3" id="KW-1185">Reference proteome</keyword>
<feature type="transmembrane region" description="Helical" evidence="1">
    <location>
        <begin position="21"/>
        <end position="40"/>
    </location>
</feature>
<proteinExistence type="predicted"/>
<dbReference type="PANTHER" id="PTHR34928:SF3">
    <property type="entry name" value="TRANSMEMBRANE PROTEIN 217B-RELATED"/>
    <property type="match status" value="1"/>
</dbReference>
<dbReference type="Ensembl" id="ENSCSRT00000027551.1">
    <property type="protein sequence ID" value="ENSCSRP00000026445.1"/>
    <property type="gene ID" value="ENSCSRG00000019676.1"/>
</dbReference>
<dbReference type="Proteomes" id="UP000694403">
    <property type="component" value="Unplaced"/>
</dbReference>
<name>A0A8C3RZM2_CHESE</name>
<keyword evidence="1" id="KW-0472">Membrane</keyword>
<dbReference type="Pfam" id="PF15049">
    <property type="entry name" value="DUF4534"/>
    <property type="match status" value="1"/>
</dbReference>
<feature type="transmembrane region" description="Helical" evidence="1">
    <location>
        <begin position="102"/>
        <end position="124"/>
    </location>
</feature>
<organism evidence="2 3">
    <name type="scientific">Chelydra serpentina</name>
    <name type="common">Snapping turtle</name>
    <name type="synonym">Testudo serpentina</name>
    <dbReference type="NCBI Taxonomy" id="8475"/>
    <lineage>
        <taxon>Eukaryota</taxon>
        <taxon>Metazoa</taxon>
        <taxon>Chordata</taxon>
        <taxon>Craniata</taxon>
        <taxon>Vertebrata</taxon>
        <taxon>Euteleostomi</taxon>
        <taxon>Archelosauria</taxon>
        <taxon>Testudinata</taxon>
        <taxon>Testudines</taxon>
        <taxon>Cryptodira</taxon>
        <taxon>Durocryptodira</taxon>
        <taxon>Americhelydia</taxon>
        <taxon>Chelydroidea</taxon>
        <taxon>Chelydridae</taxon>
        <taxon>Chelydra</taxon>
    </lineage>
</organism>
<evidence type="ECO:0000256" key="1">
    <source>
        <dbReference type="SAM" id="Phobius"/>
    </source>
</evidence>
<reference evidence="2" key="1">
    <citation type="submission" date="2025-05" db="UniProtKB">
        <authorList>
            <consortium name="Ensembl"/>
        </authorList>
    </citation>
    <scope>IDENTIFICATION</scope>
</reference>
<keyword evidence="1" id="KW-1133">Transmembrane helix</keyword>
<dbReference type="InterPro" id="IPR027862">
    <property type="entry name" value="DUF4534"/>
</dbReference>
<keyword evidence="1" id="KW-0812">Transmembrane</keyword>
<dbReference type="Ensembl" id="ENSCSRT00000005562.1">
    <property type="protein sequence ID" value="ENSCSRP00000005394.1"/>
    <property type="gene ID" value="ENSCSRG00000004052.1"/>
</dbReference>
<dbReference type="PANTHER" id="PTHR34928">
    <property type="entry name" value="TRANSMEMBRANE PROTEIN 217"/>
    <property type="match status" value="1"/>
</dbReference>
<evidence type="ECO:0000313" key="2">
    <source>
        <dbReference type="Ensembl" id="ENSCSRP00000005394.1"/>
    </source>
</evidence>
<accession>A0A8C3RZM2</accession>
<evidence type="ECO:0000313" key="3">
    <source>
        <dbReference type="Proteomes" id="UP000694403"/>
    </source>
</evidence>